<evidence type="ECO:0000313" key="2">
    <source>
        <dbReference type="EMBL" id="AOH82936.1"/>
    </source>
</evidence>
<keyword evidence="1" id="KW-0812">Transmembrane</keyword>
<dbReference type="RefSeq" id="WP_069203519.1">
    <property type="nucleotide sequence ID" value="NZ_CP014168.1"/>
</dbReference>
<sequence length="162" mass="18016">METLRYPYRPKTWVMAMAGLFFAVCAVVLGYAARDNDRGMLINGLISLDSGQAAIFYWVLCVLSIGFVIAGLFGIVMSLREPREVVVDRTGVTLPAGRWSSDTVTIPFASITDLRIQQVQSQKFLIIRHSDGKHSVVRSMMPNRADFETFAEAVIAGRARTR</sequence>
<evidence type="ECO:0000313" key="3">
    <source>
        <dbReference type="Proteomes" id="UP000094256"/>
    </source>
</evidence>
<dbReference type="AlphaFoldDB" id="A0A1B3Z697"/>
<name>A0A1B3Z697_9SPHN</name>
<proteinExistence type="predicted"/>
<feature type="transmembrane region" description="Helical" evidence="1">
    <location>
        <begin position="12"/>
        <end position="33"/>
    </location>
</feature>
<keyword evidence="1" id="KW-1133">Transmembrane helix</keyword>
<dbReference type="Proteomes" id="UP000094256">
    <property type="component" value="Chromosome"/>
</dbReference>
<accession>A0A1B3Z697</accession>
<protein>
    <submittedName>
        <fullName evidence="2">Uncharacterized protein</fullName>
    </submittedName>
</protein>
<dbReference type="OrthoDB" id="7556931at2"/>
<dbReference type="KEGG" id="span:AWL63_02030"/>
<keyword evidence="3" id="KW-1185">Reference proteome</keyword>
<dbReference type="STRING" id="1560345.AWL63_02030"/>
<feature type="transmembrane region" description="Helical" evidence="1">
    <location>
        <begin position="53"/>
        <end position="79"/>
    </location>
</feature>
<gene>
    <name evidence="2" type="ORF">AWL63_02030</name>
</gene>
<keyword evidence="1" id="KW-0472">Membrane</keyword>
<organism evidence="2 3">
    <name type="scientific">Sphingomonas panacis</name>
    <dbReference type="NCBI Taxonomy" id="1560345"/>
    <lineage>
        <taxon>Bacteria</taxon>
        <taxon>Pseudomonadati</taxon>
        <taxon>Pseudomonadota</taxon>
        <taxon>Alphaproteobacteria</taxon>
        <taxon>Sphingomonadales</taxon>
        <taxon>Sphingomonadaceae</taxon>
        <taxon>Sphingomonas</taxon>
    </lineage>
</organism>
<evidence type="ECO:0000256" key="1">
    <source>
        <dbReference type="SAM" id="Phobius"/>
    </source>
</evidence>
<dbReference type="EMBL" id="CP014168">
    <property type="protein sequence ID" value="AOH82936.1"/>
    <property type="molecule type" value="Genomic_DNA"/>
</dbReference>
<reference evidence="2 3" key="1">
    <citation type="submission" date="2016-01" db="EMBL/GenBank/DDBJ databases">
        <title>Complete genome and mega plasmid sequence of Sphingomonas panacis DCY99 elicits systemic resistance in rice to Xanthomonas oryzae.</title>
        <authorList>
            <person name="Kim Y.J."/>
            <person name="Yang D.C."/>
            <person name="Sing P."/>
        </authorList>
    </citation>
    <scope>NUCLEOTIDE SEQUENCE [LARGE SCALE GENOMIC DNA]</scope>
    <source>
        <strain evidence="2 3">DCY99</strain>
    </source>
</reference>